<reference evidence="3" key="1">
    <citation type="submission" date="2011-01" db="EMBL/GenBank/DDBJ databases">
        <title>Complete sequence of chromosome of Acidobacterium sp. MP5ACTX9.</title>
        <authorList>
            <consortium name="US DOE Joint Genome Institute"/>
            <person name="Lucas S."/>
            <person name="Copeland A."/>
            <person name="Lapidus A."/>
            <person name="Cheng J.-F."/>
            <person name="Goodwin L."/>
            <person name="Pitluck S."/>
            <person name="Teshima H."/>
            <person name="Detter J.C."/>
            <person name="Han C."/>
            <person name="Tapia R."/>
            <person name="Land M."/>
            <person name="Hauser L."/>
            <person name="Kyrpides N."/>
            <person name="Ivanova N."/>
            <person name="Ovchinnikova G."/>
            <person name="Pagani I."/>
            <person name="Rawat S.R."/>
            <person name="Mannisto M."/>
            <person name="Haggblom M.M."/>
            <person name="Woyke T."/>
        </authorList>
    </citation>
    <scope>NUCLEOTIDE SEQUENCE [LARGE SCALE GENOMIC DNA]</scope>
    <source>
        <strain evidence="3">MP5ACTX9</strain>
    </source>
</reference>
<dbReference type="EMBL" id="CP002480">
    <property type="protein sequence ID" value="ADW67517.1"/>
    <property type="molecule type" value="Genomic_DNA"/>
</dbReference>
<sequence length="233" mass="25940">MQILPSALVPLLLAIPFAAQPAPAKLAKPPKLHVVTLGPLRKVPYTPPDTTPDEKNEDTTTLKIRPLIVDERQREWTIGEPHDVTDRSFTIRRALRLNDALPADREPRWVWQPGPWLLVDRQTGHITALHLPDFDPLVSNAVWFRDYAAYCGTSTAVKGGLFAVVAQLGSRRAIVQRLIGPWPQPNHFIPVCQPATWQRLPVRVTLKPTGGDPMTFDVVGLSSLIEEADTPDQ</sequence>
<evidence type="ECO:0000256" key="1">
    <source>
        <dbReference type="SAM" id="SignalP"/>
    </source>
</evidence>
<accession>E8WXX8</accession>
<dbReference type="Proteomes" id="UP000000343">
    <property type="component" value="Chromosome"/>
</dbReference>
<dbReference type="HOGENOM" id="CLU_1188609_0_0_0"/>
<evidence type="ECO:0000313" key="2">
    <source>
        <dbReference type="EMBL" id="ADW67517.1"/>
    </source>
</evidence>
<dbReference type="OrthoDB" id="115311at2"/>
<feature type="chain" id="PRO_5003233474" evidence="1">
    <location>
        <begin position="22"/>
        <end position="233"/>
    </location>
</feature>
<dbReference type="RefSeq" id="WP_013578845.1">
    <property type="nucleotide sequence ID" value="NC_015064.1"/>
</dbReference>
<organism evidence="3">
    <name type="scientific">Granulicella tundricola (strain ATCC BAA-1859 / DSM 23138 / MP5ACTX9)</name>
    <dbReference type="NCBI Taxonomy" id="1198114"/>
    <lineage>
        <taxon>Bacteria</taxon>
        <taxon>Pseudomonadati</taxon>
        <taxon>Acidobacteriota</taxon>
        <taxon>Terriglobia</taxon>
        <taxon>Terriglobales</taxon>
        <taxon>Acidobacteriaceae</taxon>
        <taxon>Granulicella</taxon>
    </lineage>
</organism>
<dbReference type="PaxDb" id="1198114-AciX9_0445"/>
<dbReference type="eggNOG" id="ENOG5030YJQ">
    <property type="taxonomic scope" value="Bacteria"/>
</dbReference>
<keyword evidence="3" id="KW-1185">Reference proteome</keyword>
<feature type="signal peptide" evidence="1">
    <location>
        <begin position="1"/>
        <end position="21"/>
    </location>
</feature>
<dbReference type="KEGG" id="acm:AciX9_0445"/>
<keyword evidence="1" id="KW-0732">Signal</keyword>
<gene>
    <name evidence="2" type="ordered locus">AciX9_0445</name>
</gene>
<proteinExistence type="predicted"/>
<protein>
    <submittedName>
        <fullName evidence="2">Uncharacterized protein</fullName>
    </submittedName>
</protein>
<evidence type="ECO:0000313" key="3">
    <source>
        <dbReference type="Proteomes" id="UP000000343"/>
    </source>
</evidence>
<name>E8WXX8_GRATM</name>
<dbReference type="AlphaFoldDB" id="E8WXX8"/>